<reference evidence="1 2" key="1">
    <citation type="submission" date="2023-07" db="EMBL/GenBank/DDBJ databases">
        <title>Comparative genomics of wheat-associated soil bacteria to identify genetic determinants of phenazine resistance.</title>
        <authorList>
            <person name="Mouncey N."/>
        </authorList>
    </citation>
    <scope>NUCLEOTIDE SEQUENCE [LARGE SCALE GENOMIC DNA]</scope>
    <source>
        <strain evidence="1 2">W4I19-2</strain>
    </source>
</reference>
<protein>
    <submittedName>
        <fullName evidence="1">Uncharacterized protein</fullName>
    </submittedName>
</protein>
<dbReference type="Proteomes" id="UP001243364">
    <property type="component" value="Unassembled WGS sequence"/>
</dbReference>
<sequence length="43" mass="4597">MAPLQEPNQWAGGAPVGGAPLDPVGQQLALVWVRRPSRHGRLL</sequence>
<proteinExistence type="predicted"/>
<accession>A0ABU0PV21</accession>
<keyword evidence="2" id="KW-1185">Reference proteome</keyword>
<dbReference type="EMBL" id="JAUSYA010000001">
    <property type="protein sequence ID" value="MDQ0682239.1"/>
    <property type="molecule type" value="Genomic_DNA"/>
</dbReference>
<comment type="caution">
    <text evidence="1">The sequence shown here is derived from an EMBL/GenBank/DDBJ whole genome shotgun (WGS) entry which is preliminary data.</text>
</comment>
<evidence type="ECO:0000313" key="1">
    <source>
        <dbReference type="EMBL" id="MDQ0682239.1"/>
    </source>
</evidence>
<gene>
    <name evidence="1" type="ORF">QFZ56_001202</name>
</gene>
<evidence type="ECO:0000313" key="2">
    <source>
        <dbReference type="Proteomes" id="UP001243364"/>
    </source>
</evidence>
<name>A0ABU0PV21_STRAH</name>
<organism evidence="1 2">
    <name type="scientific">Streptomyces achromogenes</name>
    <dbReference type="NCBI Taxonomy" id="67255"/>
    <lineage>
        <taxon>Bacteria</taxon>
        <taxon>Bacillati</taxon>
        <taxon>Actinomycetota</taxon>
        <taxon>Actinomycetes</taxon>
        <taxon>Kitasatosporales</taxon>
        <taxon>Streptomycetaceae</taxon>
        <taxon>Streptomyces</taxon>
    </lineage>
</organism>